<feature type="transmembrane region" description="Helical" evidence="6">
    <location>
        <begin position="110"/>
        <end position="129"/>
    </location>
</feature>
<evidence type="ECO:0000256" key="4">
    <source>
        <dbReference type="ARBA" id="ARBA00022989"/>
    </source>
</evidence>
<evidence type="ECO:0000256" key="2">
    <source>
        <dbReference type="ARBA" id="ARBA00022475"/>
    </source>
</evidence>
<proteinExistence type="predicted"/>
<evidence type="ECO:0000256" key="3">
    <source>
        <dbReference type="ARBA" id="ARBA00022692"/>
    </source>
</evidence>
<evidence type="ECO:0000313" key="9">
    <source>
        <dbReference type="Proteomes" id="UP000014113"/>
    </source>
</evidence>
<dbReference type="InterPro" id="IPR015867">
    <property type="entry name" value="N-reg_PII/ATP_PRibTrfase_C"/>
</dbReference>
<feature type="transmembrane region" description="Helical" evidence="6">
    <location>
        <begin position="9"/>
        <end position="32"/>
    </location>
</feature>
<keyword evidence="3 6" id="KW-0812">Transmembrane</keyword>
<keyword evidence="9" id="KW-1185">Reference proteome</keyword>
<dbReference type="GO" id="GO:0005886">
    <property type="term" value="C:plasma membrane"/>
    <property type="evidence" value="ECO:0007669"/>
    <property type="project" value="UniProtKB-SubCell"/>
</dbReference>
<dbReference type="Gene3D" id="3.30.70.120">
    <property type="match status" value="1"/>
</dbReference>
<dbReference type="OrthoDB" id="1758221at2"/>
<comment type="subcellular location">
    <subcellularLocation>
        <location evidence="1">Cell membrane</location>
        <topology evidence="1">Multi-pass membrane protein</topology>
    </subcellularLocation>
</comment>
<keyword evidence="2" id="KW-1003">Cell membrane</keyword>
<evidence type="ECO:0000256" key="5">
    <source>
        <dbReference type="ARBA" id="ARBA00023136"/>
    </source>
</evidence>
<dbReference type="PANTHER" id="PTHR33545:SF10">
    <property type="entry name" value="UPF0750 MEMBRANE PROTEIN YPJC"/>
    <property type="match status" value="1"/>
</dbReference>
<dbReference type="InterPro" id="IPR019264">
    <property type="entry name" value="DUF2179"/>
</dbReference>
<dbReference type="Pfam" id="PF02588">
    <property type="entry name" value="YitT_membrane"/>
    <property type="match status" value="1"/>
</dbReference>
<dbReference type="RefSeq" id="WP_016183115.1">
    <property type="nucleotide sequence ID" value="NZ_JXKI01000016.1"/>
</dbReference>
<dbReference type="AlphaFoldDB" id="S0KCQ3"/>
<evidence type="ECO:0000256" key="6">
    <source>
        <dbReference type="SAM" id="Phobius"/>
    </source>
</evidence>
<dbReference type="CDD" id="cd16380">
    <property type="entry name" value="YitT_C"/>
    <property type="match status" value="1"/>
</dbReference>
<evidence type="ECO:0000256" key="1">
    <source>
        <dbReference type="ARBA" id="ARBA00004651"/>
    </source>
</evidence>
<dbReference type="InterPro" id="IPR051461">
    <property type="entry name" value="UPF0750_membrane"/>
</dbReference>
<dbReference type="PATRIC" id="fig|1121865.3.peg.943"/>
<dbReference type="Pfam" id="PF10035">
    <property type="entry name" value="DUF2179"/>
    <property type="match status" value="1"/>
</dbReference>
<sequence>MSPKVSWKLFFDVFIIILGTAIFSFGLVFLNIPNKLAEGGIAGITLILKALFNYNPAITNLILNVPIVLIGGKMLGRQSLIYTIIGIFGVSFWIDFWQRIPLVIDLQHDLLIVALIAGAVMGLGSGIIYRVGGTTGGSDIVARIFDKKFGIAIGRTLFGFDIIVLILSLTYVDLHRMIYTLIFSFVFSRTVDAVINGGYSEKGLLIVSNKSHEIAATLRENVYRGITYFKGEGGYSGEDKNIIYMVVGVREVPVIKRLVHEVDEKAFISIINVHEVIGEGFTYLVPKKTLLKQKR</sequence>
<name>S0KCQ3_9ENTE</name>
<feature type="transmembrane region" description="Helical" evidence="6">
    <location>
        <begin position="149"/>
        <end position="171"/>
    </location>
</feature>
<reference evidence="8 9" key="1">
    <citation type="submission" date="2013-03" db="EMBL/GenBank/DDBJ databases">
        <title>The Genome Sequence of Enterococcus columbae ATCC_51263 (PacBio/Illumina hybrid assembly).</title>
        <authorList>
            <consortium name="The Broad Institute Genomics Platform"/>
            <consortium name="The Broad Institute Genome Sequencing Center for Infectious Disease"/>
            <person name="Earl A."/>
            <person name="Russ C."/>
            <person name="Gilmore M."/>
            <person name="Surin D."/>
            <person name="Walker B."/>
            <person name="Young S."/>
            <person name="Zeng Q."/>
            <person name="Gargeya S."/>
            <person name="Fitzgerald M."/>
            <person name="Haas B."/>
            <person name="Abouelleil A."/>
            <person name="Allen A.W."/>
            <person name="Alvarado L."/>
            <person name="Arachchi H.M."/>
            <person name="Berlin A.M."/>
            <person name="Chapman S.B."/>
            <person name="Gainer-Dewar J."/>
            <person name="Goldberg J."/>
            <person name="Griggs A."/>
            <person name="Gujja S."/>
            <person name="Hansen M."/>
            <person name="Howarth C."/>
            <person name="Imamovic A."/>
            <person name="Ireland A."/>
            <person name="Larimer J."/>
            <person name="McCowan C."/>
            <person name="Murphy C."/>
            <person name="Pearson M."/>
            <person name="Poon T.W."/>
            <person name="Priest M."/>
            <person name="Roberts A."/>
            <person name="Saif S."/>
            <person name="Shea T."/>
            <person name="Sisk P."/>
            <person name="Sykes S."/>
            <person name="Wortman J."/>
            <person name="Nusbaum C."/>
            <person name="Birren B."/>
        </authorList>
    </citation>
    <scope>NUCLEOTIDE SEQUENCE [LARGE SCALE GENOMIC DNA]</scope>
    <source>
        <strain evidence="8 9">ATCC 51263</strain>
    </source>
</reference>
<dbReference type="InterPro" id="IPR003740">
    <property type="entry name" value="YitT"/>
</dbReference>
<feature type="transmembrane region" description="Helical" evidence="6">
    <location>
        <begin position="52"/>
        <end position="72"/>
    </location>
</feature>
<gene>
    <name evidence="8" type="ORF">I568_00252</name>
</gene>
<evidence type="ECO:0000259" key="7">
    <source>
        <dbReference type="Pfam" id="PF10035"/>
    </source>
</evidence>
<feature type="transmembrane region" description="Helical" evidence="6">
    <location>
        <begin position="79"/>
        <end position="98"/>
    </location>
</feature>
<dbReference type="Proteomes" id="UP000014113">
    <property type="component" value="Unassembled WGS sequence"/>
</dbReference>
<evidence type="ECO:0000313" key="8">
    <source>
        <dbReference type="EMBL" id="EOW87587.1"/>
    </source>
</evidence>
<comment type="caution">
    <text evidence="8">The sequence shown here is derived from an EMBL/GenBank/DDBJ whole genome shotgun (WGS) entry which is preliminary data.</text>
</comment>
<dbReference type="STRING" id="1121865.OMW_00955"/>
<dbReference type="PANTHER" id="PTHR33545">
    <property type="entry name" value="UPF0750 MEMBRANE PROTEIN YITT-RELATED"/>
    <property type="match status" value="1"/>
</dbReference>
<protein>
    <recommendedName>
        <fullName evidence="7">DUF2179 domain-containing protein</fullName>
    </recommendedName>
</protein>
<dbReference type="PIRSF" id="PIRSF006483">
    <property type="entry name" value="Membrane_protein_YitT"/>
    <property type="match status" value="1"/>
</dbReference>
<accession>S0KCQ3</accession>
<keyword evidence="5 6" id="KW-0472">Membrane</keyword>
<feature type="domain" description="DUF2179" evidence="7">
    <location>
        <begin position="224"/>
        <end position="278"/>
    </location>
</feature>
<dbReference type="eggNOG" id="COG1284">
    <property type="taxonomic scope" value="Bacteria"/>
</dbReference>
<dbReference type="EMBL" id="ASWJ01000002">
    <property type="protein sequence ID" value="EOW87587.1"/>
    <property type="molecule type" value="Genomic_DNA"/>
</dbReference>
<organism evidence="8 9">
    <name type="scientific">Enterococcus columbae DSM 7374 = ATCC 51263</name>
    <dbReference type="NCBI Taxonomy" id="1121865"/>
    <lineage>
        <taxon>Bacteria</taxon>
        <taxon>Bacillati</taxon>
        <taxon>Bacillota</taxon>
        <taxon>Bacilli</taxon>
        <taxon>Lactobacillales</taxon>
        <taxon>Enterococcaceae</taxon>
        <taxon>Enterococcus</taxon>
    </lineage>
</organism>
<keyword evidence="4 6" id="KW-1133">Transmembrane helix</keyword>